<dbReference type="InterPro" id="IPR023385">
    <property type="entry name" value="YopX-like_C"/>
</dbReference>
<dbReference type="HOGENOM" id="CLU_107462_2_0_10"/>
<evidence type="ECO:0000313" key="3">
    <source>
        <dbReference type="Proteomes" id="UP000027442"/>
    </source>
</evidence>
<keyword evidence="3" id="KW-1185">Reference proteome</keyword>
<dbReference type="Pfam" id="PF09643">
    <property type="entry name" value="YopX"/>
    <property type="match status" value="1"/>
</dbReference>
<dbReference type="PATRIC" id="fig|1122985.7.peg.2330"/>
<dbReference type="RefSeq" id="WP_018967386.1">
    <property type="nucleotide sequence ID" value="NZ_KB899214.1"/>
</dbReference>
<gene>
    <name evidence="2" type="ORF">HMPREF1991_02249</name>
</gene>
<comment type="caution">
    <text evidence="2">The sequence shown here is derived from an EMBL/GenBank/DDBJ whole genome shotgun (WGS) entry which is preliminary data.</text>
</comment>
<sequence>MKGQIKFRGWNTKNKKWLHGYYFVNRGQHFIVGDEFVNPFTEPADFMVDGDTVGQYTGLVDLKGKEIYNGDILAGLDGRVIGVVTGGVRGYCYDVVYPRPIKGEKSWSLYGIVVVDYGGKVLVVGDIQNNPEMIG</sequence>
<proteinExistence type="predicted"/>
<reference evidence="2 3" key="1">
    <citation type="submission" date="2013-08" db="EMBL/GenBank/DDBJ databases">
        <authorList>
            <person name="Weinstock G."/>
            <person name="Sodergren E."/>
            <person name="Wylie T."/>
            <person name="Fulton L."/>
            <person name="Fulton R."/>
            <person name="Fronick C."/>
            <person name="O'Laughlin M."/>
            <person name="Godfrey J."/>
            <person name="Miner T."/>
            <person name="Herter B."/>
            <person name="Appelbaum E."/>
            <person name="Cordes M."/>
            <person name="Lek S."/>
            <person name="Wollam A."/>
            <person name="Pepin K.H."/>
            <person name="Palsikar V.B."/>
            <person name="Mitreva M."/>
            <person name="Wilson R.K."/>
        </authorList>
    </citation>
    <scope>NUCLEOTIDE SEQUENCE [LARGE SCALE GENOMIC DNA]</scope>
    <source>
        <strain evidence="2 3">ATCC 15930</strain>
    </source>
</reference>
<evidence type="ECO:0000313" key="2">
    <source>
        <dbReference type="EMBL" id="KDR51736.1"/>
    </source>
</evidence>
<feature type="domain" description="YopX protein" evidence="1">
    <location>
        <begin position="6"/>
        <end position="134"/>
    </location>
</feature>
<dbReference type="InterPro" id="IPR019096">
    <property type="entry name" value="YopX_protein"/>
</dbReference>
<evidence type="ECO:0000259" key="1">
    <source>
        <dbReference type="Pfam" id="PF09643"/>
    </source>
</evidence>
<dbReference type="AlphaFoldDB" id="A0A069QPH6"/>
<accession>A0A069QPH6</accession>
<dbReference type="Gene3D" id="2.30.30.290">
    <property type="entry name" value="YopX-like domains"/>
    <property type="match status" value="1"/>
</dbReference>
<dbReference type="eggNOG" id="ENOG5033ART">
    <property type="taxonomic scope" value="Bacteria"/>
</dbReference>
<dbReference type="Proteomes" id="UP000027442">
    <property type="component" value="Unassembled WGS sequence"/>
</dbReference>
<name>A0A069QPH6_HOYLO</name>
<dbReference type="EMBL" id="JNGW01000096">
    <property type="protein sequence ID" value="KDR51736.1"/>
    <property type="molecule type" value="Genomic_DNA"/>
</dbReference>
<organism evidence="2 3">
    <name type="scientific">Hoylesella loescheii DSM 19665 = JCM 12249 = ATCC 15930</name>
    <dbReference type="NCBI Taxonomy" id="1122985"/>
    <lineage>
        <taxon>Bacteria</taxon>
        <taxon>Pseudomonadati</taxon>
        <taxon>Bacteroidota</taxon>
        <taxon>Bacteroidia</taxon>
        <taxon>Bacteroidales</taxon>
        <taxon>Prevotellaceae</taxon>
        <taxon>Hoylesella</taxon>
    </lineage>
</organism>
<protein>
    <recommendedName>
        <fullName evidence="1">YopX protein domain-containing protein</fullName>
    </recommendedName>
</protein>
<dbReference type="SUPFAM" id="SSF159006">
    <property type="entry name" value="YopX-like"/>
    <property type="match status" value="1"/>
</dbReference>